<keyword evidence="3 4" id="KW-0067">ATP-binding</keyword>
<dbReference type="InterPro" id="IPR002698">
    <property type="entry name" value="FTHF_cligase"/>
</dbReference>
<comment type="catalytic activity">
    <reaction evidence="4">
        <text>(6S)-5-formyl-5,6,7,8-tetrahydrofolate + ATP = (6R)-5,10-methenyltetrahydrofolate + ADP + phosphate</text>
        <dbReference type="Rhea" id="RHEA:10488"/>
        <dbReference type="ChEBI" id="CHEBI:30616"/>
        <dbReference type="ChEBI" id="CHEBI:43474"/>
        <dbReference type="ChEBI" id="CHEBI:57455"/>
        <dbReference type="ChEBI" id="CHEBI:57457"/>
        <dbReference type="ChEBI" id="CHEBI:456216"/>
        <dbReference type="EC" id="6.3.3.2"/>
    </reaction>
</comment>
<comment type="cofactor">
    <cofactor evidence="4">
        <name>Mg(2+)</name>
        <dbReference type="ChEBI" id="CHEBI:18420"/>
    </cofactor>
</comment>
<dbReference type="PANTHER" id="PTHR23407:SF1">
    <property type="entry name" value="5-FORMYLTETRAHYDROFOLATE CYCLO-LIGASE"/>
    <property type="match status" value="1"/>
</dbReference>
<keyword evidence="2 4" id="KW-0547">Nucleotide-binding</keyword>
<evidence type="ECO:0000313" key="5">
    <source>
        <dbReference type="EMBL" id="GAA5093620.1"/>
    </source>
</evidence>
<dbReference type="Pfam" id="PF01812">
    <property type="entry name" value="5-FTHF_cyc-lig"/>
    <property type="match status" value="1"/>
</dbReference>
<keyword evidence="4" id="KW-0460">Magnesium</keyword>
<dbReference type="Proteomes" id="UP001500631">
    <property type="component" value="Unassembled WGS sequence"/>
</dbReference>
<proteinExistence type="inferred from homology"/>
<sequence>MTMQSHIRRQMLAERKALTSEYINYYQPLLDRKLVVFTQQFSSIAIYSAIQNEVSVNCVANHIQHDAIALPKINRNDELIFVEYEDPNLWQKGQYNILEPTTEVVNFVPEAFIVPLTAIDYTGTRIGMGKGYYDRYLESCQDSVLVGVGWDFQLVNEVLARQSHDVPMDYFISPSYFIKF</sequence>
<keyword evidence="4" id="KW-0479">Metal-binding</keyword>
<reference evidence="6" key="1">
    <citation type="journal article" date="2019" name="Int. J. Syst. Evol. Microbiol.">
        <title>The Global Catalogue of Microorganisms (GCM) 10K type strain sequencing project: providing services to taxonomists for standard genome sequencing and annotation.</title>
        <authorList>
            <consortium name="The Broad Institute Genomics Platform"/>
            <consortium name="The Broad Institute Genome Sequencing Center for Infectious Disease"/>
            <person name="Wu L."/>
            <person name="Ma J."/>
        </authorList>
    </citation>
    <scope>NUCLEOTIDE SEQUENCE [LARGE SCALE GENOMIC DNA]</scope>
    <source>
        <strain evidence="6">JCM 18424</strain>
    </source>
</reference>
<dbReference type="PANTHER" id="PTHR23407">
    <property type="entry name" value="ATPASE INHIBITOR/5-FORMYLTETRAHYDROFOLATE CYCLO-LIGASE"/>
    <property type="match status" value="1"/>
</dbReference>
<dbReference type="InterPro" id="IPR024185">
    <property type="entry name" value="FTHF_cligase-like_sf"/>
</dbReference>
<dbReference type="PIRSF" id="PIRSF006806">
    <property type="entry name" value="FTHF_cligase"/>
    <property type="match status" value="1"/>
</dbReference>
<comment type="similarity">
    <text evidence="1 4">Belongs to the 5-formyltetrahydrofolate cyclo-ligase family.</text>
</comment>
<keyword evidence="6" id="KW-1185">Reference proteome</keyword>
<evidence type="ECO:0000256" key="2">
    <source>
        <dbReference type="ARBA" id="ARBA00022741"/>
    </source>
</evidence>
<evidence type="ECO:0000256" key="1">
    <source>
        <dbReference type="ARBA" id="ARBA00010638"/>
    </source>
</evidence>
<dbReference type="InterPro" id="IPR037171">
    <property type="entry name" value="NagB/RpiA_transferase-like"/>
</dbReference>
<comment type="caution">
    <text evidence="5">The sequence shown here is derived from an EMBL/GenBank/DDBJ whole genome shotgun (WGS) entry which is preliminary data.</text>
</comment>
<dbReference type="RefSeq" id="WP_077926015.1">
    <property type="nucleotide sequence ID" value="NZ_BAABKE010000001.1"/>
</dbReference>
<evidence type="ECO:0000256" key="4">
    <source>
        <dbReference type="RuleBase" id="RU361279"/>
    </source>
</evidence>
<dbReference type="EC" id="6.3.3.2" evidence="4"/>
<dbReference type="EMBL" id="BAABKE010000001">
    <property type="protein sequence ID" value="GAA5093620.1"/>
    <property type="molecule type" value="Genomic_DNA"/>
</dbReference>
<evidence type="ECO:0000313" key="6">
    <source>
        <dbReference type="Proteomes" id="UP001500631"/>
    </source>
</evidence>
<protein>
    <recommendedName>
        <fullName evidence="4">5-formyltetrahydrofolate cyclo-ligase</fullName>
        <ecNumber evidence="4">6.3.3.2</ecNumber>
    </recommendedName>
</protein>
<dbReference type="NCBIfam" id="TIGR02727">
    <property type="entry name" value="MTHFS_bact"/>
    <property type="match status" value="1"/>
</dbReference>
<dbReference type="SUPFAM" id="SSF100950">
    <property type="entry name" value="NagB/RpiA/CoA transferase-like"/>
    <property type="match status" value="1"/>
</dbReference>
<gene>
    <name evidence="5" type="ORF">GCM10023338_00900</name>
</gene>
<organism evidence="5 6">
    <name type="scientific">Wohlfahrtiimonas larvae</name>
    <dbReference type="NCBI Taxonomy" id="1157986"/>
    <lineage>
        <taxon>Bacteria</taxon>
        <taxon>Pseudomonadati</taxon>
        <taxon>Pseudomonadota</taxon>
        <taxon>Gammaproteobacteria</taxon>
        <taxon>Cardiobacteriales</taxon>
        <taxon>Ignatzschineriaceae</taxon>
        <taxon>Wohlfahrtiimonas</taxon>
    </lineage>
</organism>
<accession>A0ABP9MA42</accession>
<name>A0ABP9MA42_9GAMM</name>
<evidence type="ECO:0000256" key="3">
    <source>
        <dbReference type="ARBA" id="ARBA00022840"/>
    </source>
</evidence>
<dbReference type="Gene3D" id="3.40.50.10420">
    <property type="entry name" value="NagB/RpiA/CoA transferase-like"/>
    <property type="match status" value="1"/>
</dbReference>